<dbReference type="AlphaFoldDB" id="A0A5C6A082"/>
<evidence type="ECO:0000313" key="10">
    <source>
        <dbReference type="Proteomes" id="UP000320176"/>
    </source>
</evidence>
<dbReference type="GO" id="GO:0005525">
    <property type="term" value="F:GTP binding"/>
    <property type="evidence" value="ECO:0007669"/>
    <property type="project" value="UniProtKB-KW"/>
</dbReference>
<dbReference type="GO" id="GO:0046872">
    <property type="term" value="F:metal ion binding"/>
    <property type="evidence" value="ECO:0007669"/>
    <property type="project" value="UniProtKB-KW"/>
</dbReference>
<feature type="domain" description="MobA-like NTP transferase" evidence="8">
    <location>
        <begin position="20"/>
        <end position="193"/>
    </location>
</feature>
<protein>
    <submittedName>
        <fullName evidence="9">Molybdopterin-guanine dinucleotide biosynthesis protein MobA</fullName>
    </submittedName>
</protein>
<dbReference type="GO" id="GO:0016779">
    <property type="term" value="F:nucleotidyltransferase activity"/>
    <property type="evidence" value="ECO:0007669"/>
    <property type="project" value="UniProtKB-ARBA"/>
</dbReference>
<evidence type="ECO:0000313" key="9">
    <source>
        <dbReference type="EMBL" id="TWT92701.1"/>
    </source>
</evidence>
<accession>A0A5C6A082</accession>
<reference evidence="9 10" key="1">
    <citation type="submission" date="2019-02" db="EMBL/GenBank/DDBJ databases">
        <title>Deep-cultivation of Planctomycetes and their phenomic and genomic characterization uncovers novel biology.</title>
        <authorList>
            <person name="Wiegand S."/>
            <person name="Jogler M."/>
            <person name="Boedeker C."/>
            <person name="Pinto D."/>
            <person name="Vollmers J."/>
            <person name="Rivas-Marin E."/>
            <person name="Kohn T."/>
            <person name="Peeters S.H."/>
            <person name="Heuer A."/>
            <person name="Rast P."/>
            <person name="Oberbeckmann S."/>
            <person name="Bunk B."/>
            <person name="Jeske O."/>
            <person name="Meyerdierks A."/>
            <person name="Storesund J.E."/>
            <person name="Kallscheuer N."/>
            <person name="Luecker S."/>
            <person name="Lage O.M."/>
            <person name="Pohl T."/>
            <person name="Merkel B.J."/>
            <person name="Hornburger P."/>
            <person name="Mueller R.-W."/>
            <person name="Bruemmer F."/>
            <person name="Labrenz M."/>
            <person name="Spormann A.M."/>
            <person name="Op Den Camp H."/>
            <person name="Overmann J."/>
            <person name="Amann R."/>
            <person name="Jetten M.S.M."/>
            <person name="Mascher T."/>
            <person name="Medema M.H."/>
            <person name="Devos D.P."/>
            <person name="Kaster A.-K."/>
            <person name="Ovreas L."/>
            <person name="Rohde M."/>
            <person name="Galperin M.Y."/>
            <person name="Jogler C."/>
        </authorList>
    </citation>
    <scope>NUCLEOTIDE SEQUENCE [LARGE SCALE GENOMIC DNA]</scope>
    <source>
        <strain evidence="9 10">Pla52n</strain>
    </source>
</reference>
<keyword evidence="6" id="KW-0342">GTP-binding</keyword>
<gene>
    <name evidence="9" type="ORF">Pla52n_60660</name>
</gene>
<evidence type="ECO:0000256" key="7">
    <source>
        <dbReference type="ARBA" id="ARBA00023150"/>
    </source>
</evidence>
<evidence type="ECO:0000256" key="6">
    <source>
        <dbReference type="ARBA" id="ARBA00023134"/>
    </source>
</evidence>
<evidence type="ECO:0000256" key="1">
    <source>
        <dbReference type="ARBA" id="ARBA00022490"/>
    </source>
</evidence>
<dbReference type="EMBL" id="SJPN01000010">
    <property type="protein sequence ID" value="TWT92701.1"/>
    <property type="molecule type" value="Genomic_DNA"/>
</dbReference>
<dbReference type="InterPro" id="IPR013482">
    <property type="entry name" value="Molybde_CF_guanTrfase"/>
</dbReference>
<dbReference type="InterPro" id="IPR029044">
    <property type="entry name" value="Nucleotide-diphossugar_trans"/>
</dbReference>
<dbReference type="Proteomes" id="UP000320176">
    <property type="component" value="Unassembled WGS sequence"/>
</dbReference>
<dbReference type="PANTHER" id="PTHR19136">
    <property type="entry name" value="MOLYBDENUM COFACTOR GUANYLYLTRANSFERASE"/>
    <property type="match status" value="1"/>
</dbReference>
<dbReference type="GO" id="GO:0006777">
    <property type="term" value="P:Mo-molybdopterin cofactor biosynthetic process"/>
    <property type="evidence" value="ECO:0007669"/>
    <property type="project" value="UniProtKB-KW"/>
</dbReference>
<dbReference type="SUPFAM" id="SSF53448">
    <property type="entry name" value="Nucleotide-diphospho-sugar transferases"/>
    <property type="match status" value="1"/>
</dbReference>
<keyword evidence="3" id="KW-0479">Metal-binding</keyword>
<comment type="caution">
    <text evidence="9">The sequence shown here is derived from an EMBL/GenBank/DDBJ whole genome shotgun (WGS) entry which is preliminary data.</text>
</comment>
<keyword evidence="4" id="KW-0547">Nucleotide-binding</keyword>
<evidence type="ECO:0000256" key="2">
    <source>
        <dbReference type="ARBA" id="ARBA00022679"/>
    </source>
</evidence>
<sequence length="219" mass="23424">MNNSPAHQPTTRHTTGRLLGIVLSGGKSSRMGRNKATLRTDASRGLSFLQHAVGRLRDVCHQVCVSADPTSLPHEILAETCLQFADFIPDTITDAGPIAGVLSGLTEARRRGLEGILITPVDVPNLGVVQLNDLIAHWQADQRQVVCAVSSTDPDASASFCAEPLIAIYPLLAQAELQSFALAGGRSLNRWLSEQTIGQVPMPPTACRNINCPDDLRDG</sequence>
<dbReference type="Gene3D" id="3.90.550.10">
    <property type="entry name" value="Spore Coat Polysaccharide Biosynthesis Protein SpsA, Chain A"/>
    <property type="match status" value="1"/>
</dbReference>
<keyword evidence="2" id="KW-0808">Transferase</keyword>
<dbReference type="PANTHER" id="PTHR19136:SF81">
    <property type="entry name" value="MOLYBDENUM COFACTOR GUANYLYLTRANSFERASE"/>
    <property type="match status" value="1"/>
</dbReference>
<name>A0A5C6A082_9BACT</name>
<evidence type="ECO:0000259" key="8">
    <source>
        <dbReference type="Pfam" id="PF12804"/>
    </source>
</evidence>
<keyword evidence="5" id="KW-0460">Magnesium</keyword>
<keyword evidence="10" id="KW-1185">Reference proteome</keyword>
<keyword evidence="7" id="KW-0501">Molybdenum cofactor biosynthesis</keyword>
<dbReference type="CDD" id="cd02503">
    <property type="entry name" value="MobA"/>
    <property type="match status" value="1"/>
</dbReference>
<dbReference type="OrthoDB" id="9788394at2"/>
<evidence type="ECO:0000256" key="3">
    <source>
        <dbReference type="ARBA" id="ARBA00022723"/>
    </source>
</evidence>
<evidence type="ECO:0000256" key="5">
    <source>
        <dbReference type="ARBA" id="ARBA00022842"/>
    </source>
</evidence>
<keyword evidence="1" id="KW-0963">Cytoplasm</keyword>
<dbReference type="InterPro" id="IPR025877">
    <property type="entry name" value="MobA-like_NTP_Trfase"/>
</dbReference>
<dbReference type="RefSeq" id="WP_146523013.1">
    <property type="nucleotide sequence ID" value="NZ_CP151726.1"/>
</dbReference>
<dbReference type="Pfam" id="PF12804">
    <property type="entry name" value="NTP_transf_3"/>
    <property type="match status" value="1"/>
</dbReference>
<proteinExistence type="predicted"/>
<evidence type="ECO:0000256" key="4">
    <source>
        <dbReference type="ARBA" id="ARBA00022741"/>
    </source>
</evidence>
<organism evidence="9 10">
    <name type="scientific">Stieleria varia</name>
    <dbReference type="NCBI Taxonomy" id="2528005"/>
    <lineage>
        <taxon>Bacteria</taxon>
        <taxon>Pseudomonadati</taxon>
        <taxon>Planctomycetota</taxon>
        <taxon>Planctomycetia</taxon>
        <taxon>Pirellulales</taxon>
        <taxon>Pirellulaceae</taxon>
        <taxon>Stieleria</taxon>
    </lineage>
</organism>